<evidence type="ECO:0000256" key="4">
    <source>
        <dbReference type="ARBA" id="ARBA00022679"/>
    </source>
</evidence>
<dbReference type="InterPro" id="IPR001497">
    <property type="entry name" value="MethylDNA_cys_MeTrfase_AS"/>
</dbReference>
<evidence type="ECO:0000259" key="9">
    <source>
        <dbReference type="Pfam" id="PF01035"/>
    </source>
</evidence>
<dbReference type="Gene3D" id="3.30.160.70">
    <property type="entry name" value="Methylated DNA-protein cysteine methyltransferase domain"/>
    <property type="match status" value="1"/>
</dbReference>
<dbReference type="InterPro" id="IPR023546">
    <property type="entry name" value="MGMT"/>
</dbReference>
<evidence type="ECO:0000256" key="6">
    <source>
        <dbReference type="ARBA" id="ARBA00023204"/>
    </source>
</evidence>
<dbReference type="SUPFAM" id="SSF53155">
    <property type="entry name" value="Methylated DNA-protein cysteine methyltransferase domain"/>
    <property type="match status" value="1"/>
</dbReference>
<keyword evidence="5 8" id="KW-0227">DNA damage</keyword>
<dbReference type="InterPro" id="IPR036631">
    <property type="entry name" value="MGMT_N_sf"/>
</dbReference>
<comment type="caution">
    <text evidence="11">The sequence shown here is derived from an EMBL/GenBank/DDBJ whole genome shotgun (WGS) entry which is preliminary data.</text>
</comment>
<dbReference type="Gene3D" id="1.10.10.10">
    <property type="entry name" value="Winged helix-like DNA-binding domain superfamily/Winged helix DNA-binding domain"/>
    <property type="match status" value="1"/>
</dbReference>
<proteinExistence type="inferred from homology"/>
<dbReference type="Pfam" id="PF02870">
    <property type="entry name" value="Methyltransf_1N"/>
    <property type="match status" value="1"/>
</dbReference>
<protein>
    <recommendedName>
        <fullName evidence="8">Methylated-DNA--protein-cysteine methyltransferase</fullName>
        <ecNumber evidence="8">2.1.1.63</ecNumber>
    </recommendedName>
    <alternativeName>
        <fullName evidence="8">6-O-methylguanine-DNA methyltransferase</fullName>
        <shortName evidence="8">MGMT</shortName>
    </alternativeName>
    <alternativeName>
        <fullName evidence="8">O-6-methylguanine-DNA-alkyltransferase</fullName>
    </alternativeName>
</protein>
<reference evidence="11 12" key="1">
    <citation type="submission" date="2020-03" db="EMBL/GenBank/DDBJ databases">
        <title>Cyclobacterium plantarum sp. nov., a marine bacterium isolated from a coastal-marine wetland.</title>
        <authorList>
            <person name="Sanchez-Porro C."/>
            <person name="Ventosa A."/>
            <person name="Amoozegar M."/>
        </authorList>
    </citation>
    <scope>NUCLEOTIDE SEQUENCE [LARGE SCALE GENOMIC DNA]</scope>
    <source>
        <strain evidence="11 12">GBPx2</strain>
    </source>
</reference>
<evidence type="ECO:0000256" key="7">
    <source>
        <dbReference type="ARBA" id="ARBA00049348"/>
    </source>
</evidence>
<keyword evidence="4 8" id="KW-0808">Transferase</keyword>
<dbReference type="Pfam" id="PF01035">
    <property type="entry name" value="DNA_binding_1"/>
    <property type="match status" value="1"/>
</dbReference>
<dbReference type="EC" id="2.1.1.63" evidence="8"/>
<evidence type="ECO:0000313" key="11">
    <source>
        <dbReference type="EMBL" id="NHE58319.1"/>
    </source>
</evidence>
<dbReference type="HAMAP" id="MF_00772">
    <property type="entry name" value="OGT"/>
    <property type="match status" value="1"/>
</dbReference>
<dbReference type="SUPFAM" id="SSF46767">
    <property type="entry name" value="Methylated DNA-protein cysteine methyltransferase, C-terminal domain"/>
    <property type="match status" value="1"/>
</dbReference>
<comment type="subcellular location">
    <subcellularLocation>
        <location evidence="8">Cytoplasm</location>
    </subcellularLocation>
</comment>
<comment type="similarity">
    <text evidence="8">Belongs to the MGMT family.</text>
</comment>
<sequence>MKETVVMASPLGNIRLIAEDGFLLSCRFTDDKASENADKPFFLDIMVQLEAYFKGKLKFFDIPVGIGGTEFQKLVWMEVNKVPFGHTVSYHDIAKALAKPTAVRAVGAAIGANPLLVVIPCHRIIANTGELTGYAGGLWRKLKLLQLEAKDKPGNQFDLGF</sequence>
<keyword evidence="12" id="KW-1185">Reference proteome</keyword>
<evidence type="ECO:0000256" key="8">
    <source>
        <dbReference type="HAMAP-Rule" id="MF_00772"/>
    </source>
</evidence>
<dbReference type="InterPro" id="IPR036388">
    <property type="entry name" value="WH-like_DNA-bd_sf"/>
</dbReference>
<comment type="miscellaneous">
    <text evidence="8">This enzyme catalyzes only one turnover and therefore is not strictly catalytic. According to one definition, an enzyme is a biocatalyst that acts repeatedly and over many reaction cycles.</text>
</comment>
<dbReference type="InterPro" id="IPR014048">
    <property type="entry name" value="MethylDNA_cys_MeTrfase_DNA-bd"/>
</dbReference>
<gene>
    <name evidence="11" type="ORF">G9Q97_16025</name>
</gene>
<accession>A0ABX0H8V3</accession>
<evidence type="ECO:0000256" key="3">
    <source>
        <dbReference type="ARBA" id="ARBA00022603"/>
    </source>
</evidence>
<feature type="domain" description="Methylguanine DNA methyltransferase ribonuclease-like" evidence="10">
    <location>
        <begin position="6"/>
        <end position="64"/>
    </location>
</feature>
<keyword evidence="3 8" id="KW-0489">Methyltransferase</keyword>
<dbReference type="EMBL" id="JAANYN010000006">
    <property type="protein sequence ID" value="NHE58319.1"/>
    <property type="molecule type" value="Genomic_DNA"/>
</dbReference>
<evidence type="ECO:0000256" key="2">
    <source>
        <dbReference type="ARBA" id="ARBA00022490"/>
    </source>
</evidence>
<dbReference type="RefSeq" id="WP_166148550.1">
    <property type="nucleotide sequence ID" value="NZ_JAANYN010000006.1"/>
</dbReference>
<dbReference type="InterPro" id="IPR008332">
    <property type="entry name" value="MethylG_MeTrfase_N"/>
</dbReference>
<dbReference type="InterPro" id="IPR036217">
    <property type="entry name" value="MethylDNA_cys_MeTrfase_DNAb"/>
</dbReference>
<feature type="domain" description="Methylated-DNA-[protein]-cysteine S-methyltransferase DNA binding" evidence="9">
    <location>
        <begin position="70"/>
        <end position="149"/>
    </location>
</feature>
<organism evidence="11 12">
    <name type="scientific">Cyclobacterium plantarum</name>
    <dbReference type="NCBI Taxonomy" id="2716263"/>
    <lineage>
        <taxon>Bacteria</taxon>
        <taxon>Pseudomonadati</taxon>
        <taxon>Bacteroidota</taxon>
        <taxon>Cytophagia</taxon>
        <taxon>Cytophagales</taxon>
        <taxon>Cyclobacteriaceae</taxon>
        <taxon>Cyclobacterium</taxon>
    </lineage>
</organism>
<feature type="active site" description="Nucleophile; methyl group acceptor" evidence="8">
    <location>
        <position position="121"/>
    </location>
</feature>
<dbReference type="CDD" id="cd06445">
    <property type="entry name" value="ATase"/>
    <property type="match status" value="1"/>
</dbReference>
<dbReference type="Proteomes" id="UP000649799">
    <property type="component" value="Unassembled WGS sequence"/>
</dbReference>
<name>A0ABX0H8V3_9BACT</name>
<dbReference type="NCBIfam" id="TIGR00589">
    <property type="entry name" value="ogt"/>
    <property type="match status" value="1"/>
</dbReference>
<dbReference type="PANTHER" id="PTHR10815">
    <property type="entry name" value="METHYLATED-DNA--PROTEIN-CYSTEINE METHYLTRANSFERASE"/>
    <property type="match status" value="1"/>
</dbReference>
<comment type="function">
    <text evidence="8">Involved in the cellular defense against the biological effects of O6-methylguanine (O6-MeG) and O4-methylthymine (O4-MeT) in DNA. Repairs the methylated nucleobase in DNA by stoichiometrically transferring the methyl group to a cysteine residue in the enzyme. This is a suicide reaction: the enzyme is irreversibly inactivated.</text>
</comment>
<evidence type="ECO:0000256" key="5">
    <source>
        <dbReference type="ARBA" id="ARBA00022763"/>
    </source>
</evidence>
<evidence type="ECO:0000313" key="12">
    <source>
        <dbReference type="Proteomes" id="UP000649799"/>
    </source>
</evidence>
<dbReference type="PROSITE" id="PS00374">
    <property type="entry name" value="MGMT"/>
    <property type="match status" value="1"/>
</dbReference>
<keyword evidence="2 8" id="KW-0963">Cytoplasm</keyword>
<comment type="catalytic activity">
    <reaction evidence="7 8">
        <text>a 6-O-methyl-2'-deoxyguanosine in DNA + L-cysteinyl-[protein] = S-methyl-L-cysteinyl-[protein] + a 2'-deoxyguanosine in DNA</text>
        <dbReference type="Rhea" id="RHEA:24000"/>
        <dbReference type="Rhea" id="RHEA-COMP:10131"/>
        <dbReference type="Rhea" id="RHEA-COMP:10132"/>
        <dbReference type="Rhea" id="RHEA-COMP:11367"/>
        <dbReference type="Rhea" id="RHEA-COMP:11368"/>
        <dbReference type="ChEBI" id="CHEBI:29950"/>
        <dbReference type="ChEBI" id="CHEBI:82612"/>
        <dbReference type="ChEBI" id="CHEBI:85445"/>
        <dbReference type="ChEBI" id="CHEBI:85448"/>
        <dbReference type="EC" id="2.1.1.63"/>
    </reaction>
</comment>
<evidence type="ECO:0000256" key="1">
    <source>
        <dbReference type="ARBA" id="ARBA00001286"/>
    </source>
</evidence>
<comment type="catalytic activity">
    <reaction evidence="1 8">
        <text>a 4-O-methyl-thymidine in DNA + L-cysteinyl-[protein] = a thymidine in DNA + S-methyl-L-cysteinyl-[protein]</text>
        <dbReference type="Rhea" id="RHEA:53428"/>
        <dbReference type="Rhea" id="RHEA-COMP:10131"/>
        <dbReference type="Rhea" id="RHEA-COMP:10132"/>
        <dbReference type="Rhea" id="RHEA-COMP:13555"/>
        <dbReference type="Rhea" id="RHEA-COMP:13556"/>
        <dbReference type="ChEBI" id="CHEBI:29950"/>
        <dbReference type="ChEBI" id="CHEBI:82612"/>
        <dbReference type="ChEBI" id="CHEBI:137386"/>
        <dbReference type="ChEBI" id="CHEBI:137387"/>
        <dbReference type="EC" id="2.1.1.63"/>
    </reaction>
</comment>
<dbReference type="PANTHER" id="PTHR10815:SF13">
    <property type="entry name" value="METHYLATED-DNA--PROTEIN-CYSTEINE METHYLTRANSFERASE"/>
    <property type="match status" value="1"/>
</dbReference>
<evidence type="ECO:0000259" key="10">
    <source>
        <dbReference type="Pfam" id="PF02870"/>
    </source>
</evidence>
<keyword evidence="6 8" id="KW-0234">DNA repair</keyword>